<keyword evidence="2" id="KW-1185">Reference proteome</keyword>
<proteinExistence type="predicted"/>
<evidence type="ECO:0000313" key="2">
    <source>
        <dbReference type="Proteomes" id="UP000184278"/>
    </source>
</evidence>
<evidence type="ECO:0008006" key="3">
    <source>
        <dbReference type="Google" id="ProtNLM"/>
    </source>
</evidence>
<dbReference type="STRING" id="1121131.SAMN02745229_01282"/>
<evidence type="ECO:0000313" key="1">
    <source>
        <dbReference type="EMBL" id="SHH94647.1"/>
    </source>
</evidence>
<reference evidence="2" key="1">
    <citation type="submission" date="2016-11" db="EMBL/GenBank/DDBJ databases">
        <authorList>
            <person name="Varghese N."/>
            <person name="Submissions S."/>
        </authorList>
    </citation>
    <scope>NUCLEOTIDE SEQUENCE [LARGE SCALE GENOMIC DNA]</scope>
    <source>
        <strain evidence="2">DSM 3071</strain>
    </source>
</reference>
<organism evidence="1 2">
    <name type="scientific">Butyrivibrio fibrisolvens DSM 3071</name>
    <dbReference type="NCBI Taxonomy" id="1121131"/>
    <lineage>
        <taxon>Bacteria</taxon>
        <taxon>Bacillati</taxon>
        <taxon>Bacillota</taxon>
        <taxon>Clostridia</taxon>
        <taxon>Lachnospirales</taxon>
        <taxon>Lachnospiraceae</taxon>
        <taxon>Butyrivibrio</taxon>
    </lineage>
</organism>
<dbReference type="GeneID" id="89510336"/>
<sequence length="306" mass="35776">MSIENKNYKDTVFRMLFNNKVRLLELYNAINGTSYHNPDDLTITTLNGETFLKMKNDLSFIINFELNLFEHQSTPCPNIPLRDLYYLAANLKEIYPTEKIYSTSMLQIPAPRFFMFYNGTTSMNDKVIYRLSDMFIHHMDSPSVELIVTALNVNNGHNKELMEACEALKGYSLFVEKVRKYKQEAEAEYDSSHSTPLRLLVDNQKVMKKLISKSVSKAIDDCIQEDILQDFFNEYRKEIIEVGVLEYSYERHMQMLQDESYDAGINNTNALYSWLDSEGRQADIIKAIHDRDFLSKLFEEYSNRNS</sequence>
<protein>
    <recommendedName>
        <fullName evidence="3">Transposase, YhgA-like</fullName>
    </recommendedName>
</protein>
<name>A0A1M5X4A8_BUTFI</name>
<gene>
    <name evidence="1" type="ORF">SAMN02745229_01282</name>
</gene>
<dbReference type="EMBL" id="FQXK01000009">
    <property type="protein sequence ID" value="SHH94647.1"/>
    <property type="molecule type" value="Genomic_DNA"/>
</dbReference>
<dbReference type="AlphaFoldDB" id="A0A1M5X4A8"/>
<dbReference type="RefSeq" id="WP_242951152.1">
    <property type="nucleotide sequence ID" value="NZ_FQXK01000009.1"/>
</dbReference>
<dbReference type="Proteomes" id="UP000184278">
    <property type="component" value="Unassembled WGS sequence"/>
</dbReference>
<accession>A0A1M5X4A8</accession>